<evidence type="ECO:0000313" key="4">
    <source>
        <dbReference type="Proteomes" id="UP000682403"/>
    </source>
</evidence>
<dbReference type="EMBL" id="JAGVRK010000001">
    <property type="protein sequence ID" value="MBS2970093.1"/>
    <property type="molecule type" value="Genomic_DNA"/>
</dbReference>
<accession>A0ABS5LH77</accession>
<name>A0ABS5LH77_9BACI</name>
<gene>
    <name evidence="3" type="ORF">J9317_15080</name>
</gene>
<dbReference type="SUPFAM" id="SSF54637">
    <property type="entry name" value="Thioesterase/thiol ester dehydrase-isomerase"/>
    <property type="match status" value="1"/>
</dbReference>
<dbReference type="RefSeq" id="WP_211559971.1">
    <property type="nucleotide sequence ID" value="NZ_JAGVRK010000001.1"/>
</dbReference>
<dbReference type="Pfam" id="PF13279">
    <property type="entry name" value="4HBT_2"/>
    <property type="match status" value="1"/>
</dbReference>
<dbReference type="CDD" id="cd00586">
    <property type="entry name" value="4HBT"/>
    <property type="match status" value="1"/>
</dbReference>
<keyword evidence="4" id="KW-1185">Reference proteome</keyword>
<dbReference type="PANTHER" id="PTHR31793">
    <property type="entry name" value="4-HYDROXYBENZOYL-COA THIOESTERASE FAMILY MEMBER"/>
    <property type="match status" value="1"/>
</dbReference>
<dbReference type="InterPro" id="IPR050563">
    <property type="entry name" value="4-hydroxybenzoyl-CoA_TE"/>
</dbReference>
<keyword evidence="2" id="KW-0378">Hydrolase</keyword>
<dbReference type="Gene3D" id="3.10.129.10">
    <property type="entry name" value="Hotdog Thioesterase"/>
    <property type="match status" value="1"/>
</dbReference>
<dbReference type="Proteomes" id="UP000682403">
    <property type="component" value="Unassembled WGS sequence"/>
</dbReference>
<comment type="similarity">
    <text evidence="1">Belongs to the 4-hydroxybenzoyl-CoA thioesterase family.</text>
</comment>
<evidence type="ECO:0000256" key="2">
    <source>
        <dbReference type="ARBA" id="ARBA00022801"/>
    </source>
</evidence>
<sequence length="134" mass="15222">MHDEIKVKVRFCETDVLGHVNNTSYFIYIEEARVQFFGKLGSPLTADNWPFILASASCDFMEQAYFNQELIVKTAISKVGGKSFHLEHIIEDANSGKMIAKGKAVIVYFNFTLQKSEEIPDELRSVLEKYLAHA</sequence>
<protein>
    <submittedName>
        <fullName evidence="3">Acyl-CoA thioesterase</fullName>
    </submittedName>
</protein>
<evidence type="ECO:0000256" key="1">
    <source>
        <dbReference type="ARBA" id="ARBA00005953"/>
    </source>
</evidence>
<proteinExistence type="inferred from homology"/>
<dbReference type="PANTHER" id="PTHR31793:SF27">
    <property type="entry name" value="NOVEL THIOESTERASE SUPERFAMILY DOMAIN AND SAPOSIN A-TYPE DOMAIN CONTAINING PROTEIN (0610012H03RIK)"/>
    <property type="match status" value="1"/>
</dbReference>
<dbReference type="InterPro" id="IPR029069">
    <property type="entry name" value="HotDog_dom_sf"/>
</dbReference>
<reference evidence="3 4" key="1">
    <citation type="submission" date="2021-04" db="EMBL/GenBank/DDBJ databases">
        <title>Metabacillus sp. strain KIGAM252 whole genome sequence.</title>
        <authorList>
            <person name="Seo M.-J."/>
            <person name="Cho E.-S."/>
            <person name="Hwang C.Y."/>
            <person name="Yoon D.J."/>
        </authorList>
    </citation>
    <scope>NUCLEOTIDE SEQUENCE [LARGE SCALE GENOMIC DNA]</scope>
    <source>
        <strain evidence="3 4">KIGAM252</strain>
    </source>
</reference>
<evidence type="ECO:0000313" key="3">
    <source>
        <dbReference type="EMBL" id="MBS2970093.1"/>
    </source>
</evidence>
<organism evidence="3 4">
    <name type="scientific">Metabacillus flavus</name>
    <dbReference type="NCBI Taxonomy" id="2823519"/>
    <lineage>
        <taxon>Bacteria</taxon>
        <taxon>Bacillati</taxon>
        <taxon>Bacillota</taxon>
        <taxon>Bacilli</taxon>
        <taxon>Bacillales</taxon>
        <taxon>Bacillaceae</taxon>
        <taxon>Metabacillus</taxon>
    </lineage>
</organism>
<comment type="caution">
    <text evidence="3">The sequence shown here is derived from an EMBL/GenBank/DDBJ whole genome shotgun (WGS) entry which is preliminary data.</text>
</comment>